<comment type="caution">
    <text evidence="5">Lacks conserved residue(s) required for the propagation of feature annotation.</text>
</comment>
<evidence type="ECO:0000256" key="5">
    <source>
        <dbReference type="HAMAP-Rule" id="MF_00214"/>
    </source>
</evidence>
<evidence type="ECO:0000313" key="6">
    <source>
        <dbReference type="EMBL" id="KYH15031.1"/>
    </source>
</evidence>
<feature type="active site" description="Proton donor/acceptor" evidence="5">
    <location>
        <position position="131"/>
    </location>
</feature>
<dbReference type="GO" id="GO:0008652">
    <property type="term" value="P:amino acid biosynthetic process"/>
    <property type="evidence" value="ECO:0007669"/>
    <property type="project" value="UniProtKB-KW"/>
</dbReference>
<dbReference type="EMBL" id="LUGM01000002">
    <property type="protein sequence ID" value="KYH15031.1"/>
    <property type="molecule type" value="Genomic_DNA"/>
</dbReference>
<dbReference type="FunFam" id="3.20.20.70:FF:000047">
    <property type="entry name" value="3-dehydroquinate dehydratase"/>
    <property type="match status" value="1"/>
</dbReference>
<dbReference type="PANTHER" id="PTHR43699">
    <property type="entry name" value="3-DEHYDROQUINATE DEHYDRATASE"/>
    <property type="match status" value="1"/>
</dbReference>
<dbReference type="AlphaFoldDB" id="A0A151A6G3"/>
<keyword evidence="2 5" id="KW-0057">Aromatic amino acid biosynthesis</keyword>
<dbReference type="EC" id="4.2.1.10" evidence="5"/>
<protein>
    <recommendedName>
        <fullName evidence="5">3-dehydroquinate dehydratase</fullName>
        <shortName evidence="5">3-dehydroquinase</shortName>
        <ecNumber evidence="5">4.2.1.10</ecNumber>
    </recommendedName>
    <alternativeName>
        <fullName evidence="5">Type I DHQase</fullName>
    </alternativeName>
    <alternativeName>
        <fullName evidence="5">Type I dehydroquinase</fullName>
        <shortName evidence="5">DHQ1</shortName>
    </alternativeName>
</protein>
<keyword evidence="3 5" id="KW-0456">Lyase</keyword>
<dbReference type="HAMAP" id="MF_00214">
    <property type="entry name" value="AroD"/>
    <property type="match status" value="1"/>
</dbReference>
<comment type="function">
    <text evidence="5">Involved in the third step of the chorismate pathway, which leads to the biosynthesis of aromatic amino acids. Catalyzes the cis-dehydration of 3-dehydroquinate (DHQ) and introduces the first double bond of the aromatic ring to yield 3-dehydroshikimate.</text>
</comment>
<name>A0A151A6G3_9STAP</name>
<comment type="caution">
    <text evidence="6">The sequence shown here is derived from an EMBL/GenBank/DDBJ whole genome shotgun (WGS) entry which is preliminary data.</text>
</comment>
<dbReference type="Proteomes" id="UP000075418">
    <property type="component" value="Unassembled WGS sequence"/>
</dbReference>
<dbReference type="Gene3D" id="3.20.20.70">
    <property type="entry name" value="Aldolase class I"/>
    <property type="match status" value="1"/>
</dbReference>
<dbReference type="InterPro" id="IPR013785">
    <property type="entry name" value="Aldolase_TIM"/>
</dbReference>
<feature type="active site" description="Schiff-base intermediate with substrate" evidence="5">
    <location>
        <position position="158"/>
    </location>
</feature>
<comment type="pathway">
    <text evidence="5">Metabolic intermediate biosynthesis; chorismate biosynthesis; chorismate from D-erythrose 4-phosphate and phosphoenolpyruvate: step 3/7.</text>
</comment>
<dbReference type="GO" id="GO:0003855">
    <property type="term" value="F:3-dehydroquinate dehydratase activity"/>
    <property type="evidence" value="ECO:0007669"/>
    <property type="project" value="UniProtKB-UniRule"/>
</dbReference>
<comment type="catalytic activity">
    <reaction evidence="1 5">
        <text>3-dehydroquinate = 3-dehydroshikimate + H2O</text>
        <dbReference type="Rhea" id="RHEA:21096"/>
        <dbReference type="ChEBI" id="CHEBI:15377"/>
        <dbReference type="ChEBI" id="CHEBI:16630"/>
        <dbReference type="ChEBI" id="CHEBI:32364"/>
        <dbReference type="EC" id="4.2.1.10"/>
    </reaction>
</comment>
<dbReference type="GO" id="GO:0009423">
    <property type="term" value="P:chorismate biosynthetic process"/>
    <property type="evidence" value="ECO:0007669"/>
    <property type="project" value="UniProtKB-UniRule"/>
</dbReference>
<organism evidence="6 7">
    <name type="scientific">Staphylococcus kloosii</name>
    <dbReference type="NCBI Taxonomy" id="29384"/>
    <lineage>
        <taxon>Bacteria</taxon>
        <taxon>Bacillati</taxon>
        <taxon>Bacillota</taxon>
        <taxon>Bacilli</taxon>
        <taxon>Bacillales</taxon>
        <taxon>Staphylococcaceae</taxon>
        <taxon>Staphylococcus</taxon>
    </lineage>
</organism>
<sequence>MTHVDIAVTIAPENELDEETLTNLKQYNEDIDIIELRIDQWNDIDVNLIDTIQQQIKDLNKRLLITYRTSIQGGNGHLNGDAYYQMLNSLIEVSHYDLIDIEFDKKSDKERLATIISAAQNKDLEVVLSYHDFEQTPKLDELKHLYYKMQSMSPDYIKVAVMPKNKQDVTNLLMAMSDSADSVKPRVIGIAMSKLGLVTRTAQGVFGGTVSYGCLDTPKAPGQVHVSVLREQLKIYE</sequence>
<evidence type="ECO:0000313" key="7">
    <source>
        <dbReference type="Proteomes" id="UP000075418"/>
    </source>
</evidence>
<dbReference type="InterPro" id="IPR050146">
    <property type="entry name" value="Type-I_3-dehydroquinase"/>
</dbReference>
<dbReference type="InterPro" id="IPR001381">
    <property type="entry name" value="DHquinase_I"/>
</dbReference>
<feature type="binding site" evidence="5">
    <location>
        <begin position="35"/>
        <end position="37"/>
    </location>
    <ligand>
        <name>3-dehydroquinate</name>
        <dbReference type="ChEBI" id="CHEBI:32364"/>
    </ligand>
</feature>
<evidence type="ECO:0000256" key="4">
    <source>
        <dbReference type="ARBA" id="ARBA00023270"/>
    </source>
</evidence>
<dbReference type="GO" id="GO:0046279">
    <property type="term" value="P:3,4-dihydroxybenzoate biosynthetic process"/>
    <property type="evidence" value="ECO:0007669"/>
    <property type="project" value="UniProtKB-ARBA"/>
</dbReference>
<comment type="subunit">
    <text evidence="5">Homodimer.</text>
</comment>
<evidence type="ECO:0000256" key="2">
    <source>
        <dbReference type="ARBA" id="ARBA00023141"/>
    </source>
</evidence>
<feature type="binding site" evidence="5">
    <location>
        <position position="200"/>
    </location>
    <ligand>
        <name>3-dehydroquinate</name>
        <dbReference type="ChEBI" id="CHEBI:32364"/>
    </ligand>
</feature>
<evidence type="ECO:0000256" key="1">
    <source>
        <dbReference type="ARBA" id="ARBA00001864"/>
    </source>
</evidence>
<gene>
    <name evidence="5" type="primary">aroD</name>
    <name evidence="6" type="ORF">A0131_09630</name>
</gene>
<dbReference type="PANTHER" id="PTHR43699:SF1">
    <property type="entry name" value="3-DEHYDROQUINATE DEHYDRATASE"/>
    <property type="match status" value="1"/>
</dbReference>
<keyword evidence="5" id="KW-0028">Amino-acid biosynthesis</keyword>
<dbReference type="GO" id="GO:0009073">
    <property type="term" value="P:aromatic amino acid family biosynthetic process"/>
    <property type="evidence" value="ECO:0007669"/>
    <property type="project" value="UniProtKB-KW"/>
</dbReference>
<dbReference type="NCBIfam" id="TIGR01093">
    <property type="entry name" value="aroD"/>
    <property type="match status" value="1"/>
</dbReference>
<feature type="binding site" evidence="5">
    <location>
        <position position="68"/>
    </location>
    <ligand>
        <name>3-dehydroquinate</name>
        <dbReference type="ChEBI" id="CHEBI:32364"/>
    </ligand>
</feature>
<dbReference type="UniPathway" id="UPA00053">
    <property type="reaction ID" value="UER00086"/>
</dbReference>
<reference evidence="6 7" key="1">
    <citation type="submission" date="2016-02" db="EMBL/GenBank/DDBJ databases">
        <title>Draft genome sequence of hydrocarbon degrading Staphylococcus saprophyticus Strain CNV2, isolated from crude-oil contaminated soil from Noonmati Oil Refinery, Guwahati, Assam, India.</title>
        <authorList>
            <person name="Mukherjee A."/>
            <person name="Chettri B."/>
            <person name="Langpoklakpam J."/>
            <person name="Singh A.K."/>
            <person name="Chattopadhyay D.J."/>
        </authorList>
    </citation>
    <scope>NUCLEOTIDE SEQUENCE [LARGE SCALE GENOMIC DNA]</scope>
    <source>
        <strain evidence="6 7">CNV2</strain>
    </source>
</reference>
<accession>A0A151A6G3</accession>
<evidence type="ECO:0000256" key="3">
    <source>
        <dbReference type="ARBA" id="ARBA00023239"/>
    </source>
</evidence>
<dbReference type="RefSeq" id="WP_061855177.1">
    <property type="nucleotide sequence ID" value="NZ_LUGM01000002.1"/>
</dbReference>
<dbReference type="CDD" id="cd00502">
    <property type="entry name" value="DHQase_I"/>
    <property type="match status" value="1"/>
</dbReference>
<comment type="similarity">
    <text evidence="5">Belongs to the type-I 3-dehydroquinase family.</text>
</comment>
<proteinExistence type="inferred from homology"/>
<feature type="binding site" evidence="5">
    <location>
        <position position="223"/>
    </location>
    <ligand>
        <name>3-dehydroquinate</name>
        <dbReference type="ChEBI" id="CHEBI:32364"/>
    </ligand>
</feature>
<dbReference type="SUPFAM" id="SSF51569">
    <property type="entry name" value="Aldolase"/>
    <property type="match status" value="1"/>
</dbReference>
<dbReference type="Pfam" id="PF01487">
    <property type="entry name" value="DHquinase_I"/>
    <property type="match status" value="1"/>
</dbReference>
<keyword evidence="4 5" id="KW-0704">Schiff base</keyword>